<dbReference type="InterPro" id="IPR013087">
    <property type="entry name" value="Znf_C2H2_type"/>
</dbReference>
<accession>A0A194QAG4</accession>
<feature type="domain" description="C2H2-type" evidence="3">
    <location>
        <begin position="54"/>
        <end position="82"/>
    </location>
</feature>
<dbReference type="Pfam" id="PF13894">
    <property type="entry name" value="zf-C2H2_4"/>
    <property type="match status" value="1"/>
</dbReference>
<dbReference type="PROSITE" id="PS50157">
    <property type="entry name" value="ZINC_FINGER_C2H2_2"/>
    <property type="match status" value="1"/>
</dbReference>
<protein>
    <recommendedName>
        <fullName evidence="3">C2H2-type domain-containing protein</fullName>
    </recommendedName>
</protein>
<feature type="region of interest" description="Disordered" evidence="2">
    <location>
        <begin position="1"/>
        <end position="49"/>
    </location>
</feature>
<sequence>MTTPEVDEEHPQIILKQEDEEISEKSVQEMKPPLDTKVPKSSKLPKKMGSKNPLTCKICQKTFKTSQPLRIHIRQMYFNLKAKTLLCDMKKVQQVWVEKVLNSNELIEIRKTGPNSLLMKKTKQNAIVESNEDIKEIDLSYLYPTNNKYQFKECNICEVKISRKKYKKHIASHMF</sequence>
<organism evidence="4 5">
    <name type="scientific">Papilio xuthus</name>
    <name type="common">Asian swallowtail butterfly</name>
    <dbReference type="NCBI Taxonomy" id="66420"/>
    <lineage>
        <taxon>Eukaryota</taxon>
        <taxon>Metazoa</taxon>
        <taxon>Ecdysozoa</taxon>
        <taxon>Arthropoda</taxon>
        <taxon>Hexapoda</taxon>
        <taxon>Insecta</taxon>
        <taxon>Pterygota</taxon>
        <taxon>Neoptera</taxon>
        <taxon>Endopterygota</taxon>
        <taxon>Lepidoptera</taxon>
        <taxon>Glossata</taxon>
        <taxon>Ditrysia</taxon>
        <taxon>Papilionoidea</taxon>
        <taxon>Papilionidae</taxon>
        <taxon>Papilioninae</taxon>
        <taxon>Papilio</taxon>
    </lineage>
</organism>
<dbReference type="SUPFAM" id="SSF57667">
    <property type="entry name" value="beta-beta-alpha zinc fingers"/>
    <property type="match status" value="1"/>
</dbReference>
<dbReference type="Proteomes" id="UP000053268">
    <property type="component" value="Unassembled WGS sequence"/>
</dbReference>
<evidence type="ECO:0000259" key="3">
    <source>
        <dbReference type="PROSITE" id="PS50157"/>
    </source>
</evidence>
<evidence type="ECO:0000313" key="5">
    <source>
        <dbReference type="Proteomes" id="UP000053268"/>
    </source>
</evidence>
<dbReference type="AlphaFoldDB" id="A0A194QAG4"/>
<evidence type="ECO:0000256" key="1">
    <source>
        <dbReference type="PROSITE-ProRule" id="PRU00042"/>
    </source>
</evidence>
<keyword evidence="5" id="KW-1185">Reference proteome</keyword>
<proteinExistence type="predicted"/>
<evidence type="ECO:0000256" key="2">
    <source>
        <dbReference type="SAM" id="MobiDB-lite"/>
    </source>
</evidence>
<gene>
    <name evidence="4" type="ORF">RR46_06996</name>
</gene>
<feature type="compositionally biased region" description="Basic and acidic residues" evidence="2">
    <location>
        <begin position="23"/>
        <end position="38"/>
    </location>
</feature>
<keyword evidence="1" id="KW-0863">Zinc-finger</keyword>
<name>A0A194QAG4_PAPXU</name>
<dbReference type="InterPro" id="IPR036236">
    <property type="entry name" value="Znf_C2H2_sf"/>
</dbReference>
<keyword evidence="1" id="KW-0479">Metal-binding</keyword>
<dbReference type="GO" id="GO:0008270">
    <property type="term" value="F:zinc ion binding"/>
    <property type="evidence" value="ECO:0007669"/>
    <property type="project" value="UniProtKB-KW"/>
</dbReference>
<keyword evidence="1" id="KW-0862">Zinc</keyword>
<reference evidence="4 5" key="1">
    <citation type="journal article" date="2015" name="Nat. Commun.">
        <title>Outbred genome sequencing and CRISPR/Cas9 gene editing in butterflies.</title>
        <authorList>
            <person name="Li X."/>
            <person name="Fan D."/>
            <person name="Zhang W."/>
            <person name="Liu G."/>
            <person name="Zhang L."/>
            <person name="Zhao L."/>
            <person name="Fang X."/>
            <person name="Chen L."/>
            <person name="Dong Y."/>
            <person name="Chen Y."/>
            <person name="Ding Y."/>
            <person name="Zhao R."/>
            <person name="Feng M."/>
            <person name="Zhu Y."/>
            <person name="Feng Y."/>
            <person name="Jiang X."/>
            <person name="Zhu D."/>
            <person name="Xiang H."/>
            <person name="Feng X."/>
            <person name="Li S."/>
            <person name="Wang J."/>
            <person name="Zhang G."/>
            <person name="Kronforst M.R."/>
            <person name="Wang W."/>
        </authorList>
    </citation>
    <scope>NUCLEOTIDE SEQUENCE [LARGE SCALE GENOMIC DNA]</scope>
    <source>
        <strain evidence="4">Ya'a_city_454_Px</strain>
        <tissue evidence="4">Whole body</tissue>
    </source>
</reference>
<evidence type="ECO:0000313" key="4">
    <source>
        <dbReference type="EMBL" id="KPJ00406.1"/>
    </source>
</evidence>
<dbReference type="EMBL" id="KQ459463">
    <property type="protein sequence ID" value="KPJ00406.1"/>
    <property type="molecule type" value="Genomic_DNA"/>
</dbReference>